<dbReference type="Proteomes" id="UP000183898">
    <property type="component" value="Unassembled WGS sequence"/>
</dbReference>
<reference evidence="2 3" key="1">
    <citation type="submission" date="2016-10" db="EMBL/GenBank/DDBJ databases">
        <authorList>
            <person name="de Groot N.N."/>
        </authorList>
    </citation>
    <scope>NUCLEOTIDE SEQUENCE [LARGE SCALE GENOMIC DNA]</scope>
    <source>
        <strain evidence="2 3">Nl18</strain>
    </source>
</reference>
<evidence type="ECO:0000313" key="3">
    <source>
        <dbReference type="Proteomes" id="UP000183898"/>
    </source>
</evidence>
<feature type="transmembrane region" description="Helical" evidence="1">
    <location>
        <begin position="39"/>
        <end position="57"/>
    </location>
</feature>
<evidence type="ECO:0000256" key="1">
    <source>
        <dbReference type="SAM" id="Phobius"/>
    </source>
</evidence>
<accession>A0A1H8NH26</accession>
<dbReference type="RefSeq" id="WP_074748851.1">
    <property type="nucleotide sequence ID" value="NZ_FOCT01000016.1"/>
</dbReference>
<keyword evidence="1" id="KW-0812">Transmembrane</keyword>
<organism evidence="2 3">
    <name type="scientific">Nitrosospira multiformis</name>
    <dbReference type="NCBI Taxonomy" id="1231"/>
    <lineage>
        <taxon>Bacteria</taxon>
        <taxon>Pseudomonadati</taxon>
        <taxon>Pseudomonadota</taxon>
        <taxon>Betaproteobacteria</taxon>
        <taxon>Nitrosomonadales</taxon>
        <taxon>Nitrosomonadaceae</taxon>
        <taxon>Nitrosospira</taxon>
    </lineage>
</organism>
<gene>
    <name evidence="2" type="ORF">SAMN05216404_11639</name>
</gene>
<dbReference type="AlphaFoldDB" id="A0A1H8NH26"/>
<proteinExistence type="predicted"/>
<keyword evidence="1" id="KW-1133">Transmembrane helix</keyword>
<evidence type="ECO:0000313" key="2">
    <source>
        <dbReference type="EMBL" id="SEO28693.1"/>
    </source>
</evidence>
<keyword evidence="1" id="KW-0472">Membrane</keyword>
<feature type="transmembrane region" description="Helical" evidence="1">
    <location>
        <begin position="6"/>
        <end position="27"/>
    </location>
</feature>
<dbReference type="EMBL" id="FOCT01000016">
    <property type="protein sequence ID" value="SEO28693.1"/>
    <property type="molecule type" value="Genomic_DNA"/>
</dbReference>
<sequence>MDSSFVTISILAILALAGFFLLVVWFFRKMARGEISMGGHVVLLVLLAAMLLVPFAMNFSAHLISSIGHRSGHSEEVSSQQGDY</sequence>
<protein>
    <submittedName>
        <fullName evidence="2">Uncharacterized protein</fullName>
    </submittedName>
</protein>
<name>A0A1H8NH26_9PROT</name>